<protein>
    <submittedName>
        <fullName evidence="2">Uncharacterized protein</fullName>
    </submittedName>
</protein>
<keyword evidence="1" id="KW-0472">Membrane</keyword>
<evidence type="ECO:0000256" key="1">
    <source>
        <dbReference type="SAM" id="Phobius"/>
    </source>
</evidence>
<proteinExistence type="predicted"/>
<name>A0A2S2P1U3_SCHGA</name>
<dbReference type="EMBL" id="GGMR01010832">
    <property type="protein sequence ID" value="MBY23451.1"/>
    <property type="molecule type" value="Transcribed_RNA"/>
</dbReference>
<gene>
    <name evidence="2" type="ORF">g.36505</name>
</gene>
<keyword evidence="1" id="KW-1133">Transmembrane helix</keyword>
<reference evidence="2" key="1">
    <citation type="submission" date="2018-04" db="EMBL/GenBank/DDBJ databases">
        <title>Transcriptome of Schizaphis graminum biotype I.</title>
        <authorList>
            <person name="Scully E.D."/>
            <person name="Geib S.M."/>
            <person name="Palmer N.A."/>
            <person name="Koch K."/>
            <person name="Bradshaw J."/>
            <person name="Heng-Moss T."/>
            <person name="Sarath G."/>
        </authorList>
    </citation>
    <scope>NUCLEOTIDE SEQUENCE</scope>
</reference>
<sequence>MYPPAAHSPGSLTFYNNIYNIYRCTVYYNICVYKRHARYLCVKLAHTPTHTHYTVCVRYIKYTLVHKKKKNNMFVRAWLAVIVIVVVVVVVVKCDNCSERGHDERLQQQRGLYMSRVMLPI</sequence>
<dbReference type="AlphaFoldDB" id="A0A2S2P1U3"/>
<keyword evidence="1" id="KW-0812">Transmembrane</keyword>
<organism evidence="2">
    <name type="scientific">Schizaphis graminum</name>
    <name type="common">Green bug aphid</name>
    <dbReference type="NCBI Taxonomy" id="13262"/>
    <lineage>
        <taxon>Eukaryota</taxon>
        <taxon>Metazoa</taxon>
        <taxon>Ecdysozoa</taxon>
        <taxon>Arthropoda</taxon>
        <taxon>Hexapoda</taxon>
        <taxon>Insecta</taxon>
        <taxon>Pterygota</taxon>
        <taxon>Neoptera</taxon>
        <taxon>Paraneoptera</taxon>
        <taxon>Hemiptera</taxon>
        <taxon>Sternorrhyncha</taxon>
        <taxon>Aphidomorpha</taxon>
        <taxon>Aphidoidea</taxon>
        <taxon>Aphididae</taxon>
        <taxon>Aphidini</taxon>
        <taxon>Schizaphis</taxon>
    </lineage>
</organism>
<feature type="transmembrane region" description="Helical" evidence="1">
    <location>
        <begin position="73"/>
        <end position="92"/>
    </location>
</feature>
<accession>A0A2S2P1U3</accession>
<evidence type="ECO:0000313" key="2">
    <source>
        <dbReference type="EMBL" id="MBY23451.1"/>
    </source>
</evidence>